<evidence type="ECO:0000256" key="7">
    <source>
        <dbReference type="PIRNR" id="PIRNR029900"/>
    </source>
</evidence>
<dbReference type="EMBL" id="JAVRHQ010000014">
    <property type="protein sequence ID" value="MDT0643546.1"/>
    <property type="molecule type" value="Genomic_DNA"/>
</dbReference>
<evidence type="ECO:0000256" key="4">
    <source>
        <dbReference type="ARBA" id="ARBA00023277"/>
    </source>
</evidence>
<dbReference type="InterPro" id="IPR011099">
    <property type="entry name" value="Glyco_hydro_67_C"/>
</dbReference>
<dbReference type="PANTHER" id="PTHR39207">
    <property type="entry name" value="ALPHA-GLUCURONIDASE A"/>
    <property type="match status" value="1"/>
</dbReference>
<feature type="domain" description="Glycosyl hydrolase family 67 catalytic" evidence="11">
    <location>
        <begin position="167"/>
        <end position="485"/>
    </location>
</feature>
<dbReference type="SUPFAM" id="SSF55545">
    <property type="entry name" value="beta-N-acetylhexosaminidase-like domain"/>
    <property type="match status" value="1"/>
</dbReference>
<dbReference type="EC" id="3.2.1.131" evidence="8"/>
<name>A0ABU3CB35_9FLAO</name>
<keyword evidence="2 7" id="KW-0858">Xylan degradation</keyword>
<dbReference type="RefSeq" id="WP_311535167.1">
    <property type="nucleotide sequence ID" value="NZ_JAVRHQ010000014.1"/>
</dbReference>
<dbReference type="InterPro" id="IPR037054">
    <property type="entry name" value="A-glucoronidase_C_sf"/>
</dbReference>
<proteinExistence type="inferred from homology"/>
<evidence type="ECO:0000259" key="9">
    <source>
        <dbReference type="Pfam" id="PF03648"/>
    </source>
</evidence>
<evidence type="ECO:0000256" key="6">
    <source>
        <dbReference type="ARBA" id="ARBA00023326"/>
    </source>
</evidence>
<comment type="subunit">
    <text evidence="8">Homodimer.</text>
</comment>
<dbReference type="Gene3D" id="3.20.20.80">
    <property type="entry name" value="Glycosidases"/>
    <property type="match status" value="1"/>
</dbReference>
<keyword evidence="5 7" id="KW-0326">Glycosidase</keyword>
<protein>
    <recommendedName>
        <fullName evidence="8">Xylan alpha-1,2-glucuronidase</fullName>
        <ecNumber evidence="8">3.2.1.131</ecNumber>
    </recommendedName>
</protein>
<dbReference type="InterPro" id="IPR017853">
    <property type="entry name" value="GH"/>
</dbReference>
<sequence>MTVVVNLLRFKLMIFSIVMLFIARDVQGNNLPSFEDGHRMWLRYETVKNIELLEQYKSRFASVVLNDNSGTMSAIKKELKIGLKGLLSIAPQFRRTIDRDGAILISTPESPALKTSLKKVLIKELKSVGNEGFILQKRSVNGYDTTIISANTDIGLLYGTFHLLRLMQTGKSLSRLNIKEFPEVQLRVANHWDNIDRSVERGYAGLSLWDWKTLPNYKDPRYTDYARLSSSVGINGVVINNVNANAEFITSRYLDRIATLANIFRPYGIKIYLSINFNSPQLLGNLNTADPLDEDVREWWRSKVQEIYNKIPDMGGFLVKADSEGQPGPNTYGRTHSDGANLLADALKPHGGIVMWRAFVYGEKQEDRIREAYDEFVPLDGEFNDNVILQVKKGPLDFMPMEPFSPLFGAMPNTNTMIEFQVTQEYLGNANHLLYKGKMYNKILMSDTYAHGKGTLVGDIISGKIFKYNLTGMAGVINPGTARNWTGHPFVQSSWYAFGRLAWNYQLDPDKIAREWIQMTFSNEEKVVEKIQKIMSISSEAAVNYREPLGLTHIGTGSHYGPAPWSKRSQIFHHADEVGIGFNRSTSGSSAVSQYHEPLASEFNNLSTIPEELLLWFHHVRWDYTMKSGNSLWEELVNHYHVGVNQVREMQELWDFLENEIDTERFNHVKSLLEIQERDAVRWRDACLLYFQSFSRKEIPKRYEQPKHSLQYYKSLKE</sequence>
<evidence type="ECO:0000256" key="8">
    <source>
        <dbReference type="RuleBase" id="RU361198"/>
    </source>
</evidence>
<organism evidence="12 13">
    <name type="scientific">Autumnicola tepida</name>
    <dbReference type="NCBI Taxonomy" id="3075595"/>
    <lineage>
        <taxon>Bacteria</taxon>
        <taxon>Pseudomonadati</taxon>
        <taxon>Bacteroidota</taxon>
        <taxon>Flavobacteriia</taxon>
        <taxon>Flavobacteriales</taxon>
        <taxon>Flavobacteriaceae</taxon>
        <taxon>Autumnicola</taxon>
    </lineage>
</organism>
<evidence type="ECO:0000256" key="1">
    <source>
        <dbReference type="ARBA" id="ARBA00008833"/>
    </source>
</evidence>
<dbReference type="InterPro" id="IPR029018">
    <property type="entry name" value="Hex-like_dom2"/>
</dbReference>
<evidence type="ECO:0000256" key="5">
    <source>
        <dbReference type="ARBA" id="ARBA00023295"/>
    </source>
</evidence>
<evidence type="ECO:0000259" key="11">
    <source>
        <dbReference type="Pfam" id="PF07488"/>
    </source>
</evidence>
<evidence type="ECO:0000313" key="13">
    <source>
        <dbReference type="Proteomes" id="UP001262889"/>
    </source>
</evidence>
<comment type="similarity">
    <text evidence="1 7 8">Belongs to the glycosyl hydrolase 67 family.</text>
</comment>
<keyword evidence="6 8" id="KW-0624">Polysaccharide degradation</keyword>
<dbReference type="Pfam" id="PF07477">
    <property type="entry name" value="Glyco_hydro_67C"/>
    <property type="match status" value="1"/>
</dbReference>
<comment type="catalytic activity">
    <reaction evidence="8">
        <text>Hydrolysis of (1-&gt;2)-alpha-D-(4-O-methyl)glucuronosyl links in the main chain of hardwood xylans.</text>
        <dbReference type="EC" id="3.2.1.131"/>
    </reaction>
</comment>
<evidence type="ECO:0000259" key="10">
    <source>
        <dbReference type="Pfam" id="PF07477"/>
    </source>
</evidence>
<dbReference type="PIRSF" id="PIRSF029900">
    <property type="entry name" value="Alpha-glucuronds"/>
    <property type="match status" value="1"/>
</dbReference>
<dbReference type="Pfam" id="PF03648">
    <property type="entry name" value="Glyco_hydro_67N"/>
    <property type="match status" value="1"/>
</dbReference>
<keyword evidence="4 8" id="KW-0119">Carbohydrate metabolism</keyword>
<evidence type="ECO:0000313" key="12">
    <source>
        <dbReference type="EMBL" id="MDT0643546.1"/>
    </source>
</evidence>
<dbReference type="Gene3D" id="3.90.1330.10">
    <property type="entry name" value="Alpha-glucuronidase, C-terminal domain"/>
    <property type="match status" value="1"/>
</dbReference>
<evidence type="ECO:0000256" key="3">
    <source>
        <dbReference type="ARBA" id="ARBA00022801"/>
    </source>
</evidence>
<reference evidence="12 13" key="1">
    <citation type="submission" date="2023-09" db="EMBL/GenBank/DDBJ databases">
        <authorList>
            <person name="Rey-Velasco X."/>
        </authorList>
    </citation>
    <scope>NUCLEOTIDE SEQUENCE [LARGE SCALE GENOMIC DNA]</scope>
    <source>
        <strain evidence="12 13">F363</strain>
    </source>
</reference>
<dbReference type="InterPro" id="IPR011100">
    <property type="entry name" value="Glyco_hydro_67_cat"/>
</dbReference>
<dbReference type="Proteomes" id="UP001262889">
    <property type="component" value="Unassembled WGS sequence"/>
</dbReference>
<dbReference type="Pfam" id="PF07488">
    <property type="entry name" value="Glyco_hydro_67M"/>
    <property type="match status" value="1"/>
</dbReference>
<dbReference type="PANTHER" id="PTHR39207:SF1">
    <property type="entry name" value="ALPHA-GLUCURONIDASE A"/>
    <property type="match status" value="1"/>
</dbReference>
<feature type="domain" description="Glycosyl hydrolase family 67 C-terminal" evidence="10">
    <location>
        <begin position="486"/>
        <end position="702"/>
    </location>
</feature>
<evidence type="ECO:0000256" key="2">
    <source>
        <dbReference type="ARBA" id="ARBA00022651"/>
    </source>
</evidence>
<dbReference type="SUPFAM" id="SSF51445">
    <property type="entry name" value="(Trans)glycosidases"/>
    <property type="match status" value="1"/>
</dbReference>
<keyword evidence="13" id="KW-1185">Reference proteome</keyword>
<comment type="caution">
    <text evidence="12">The sequence shown here is derived from an EMBL/GenBank/DDBJ whole genome shotgun (WGS) entry which is preliminary data.</text>
</comment>
<keyword evidence="3 7" id="KW-0378">Hydrolase</keyword>
<dbReference type="GO" id="GO:0016787">
    <property type="term" value="F:hydrolase activity"/>
    <property type="evidence" value="ECO:0007669"/>
    <property type="project" value="UniProtKB-KW"/>
</dbReference>
<dbReference type="InterPro" id="IPR011395">
    <property type="entry name" value="Glyco_hydro_67_aGlcAse"/>
</dbReference>
<gene>
    <name evidence="12" type="ORF">RM553_11950</name>
</gene>
<feature type="domain" description="Alpha glucuronidase N-terminal" evidence="9">
    <location>
        <begin position="40"/>
        <end position="163"/>
    </location>
</feature>
<dbReference type="Gene3D" id="3.30.379.10">
    <property type="entry name" value="Chitobiase/beta-hexosaminidase domain 2-like"/>
    <property type="match status" value="1"/>
</dbReference>
<dbReference type="InterPro" id="IPR005154">
    <property type="entry name" value="Glyco_hydro_67_aGlcAse_N"/>
</dbReference>
<accession>A0ABU3CB35</accession>